<dbReference type="OrthoDB" id="6275812at2759"/>
<sequence length="162" mass="17502">MATGSQRPSALLTSPLCSISSIVSPCGEEWNYMLCRSKSLPTIAPPLHEAMYITISPNPSISDLMFDKVAFCCPFYSITPLTGFSGGAYTVLMPGRRLTDRDYTDDIALLASSFGGLQPVSRVNEIANSVGLSINTRKTKLLSSCIPDQEKAPLEINGCIYI</sequence>
<evidence type="ECO:0000313" key="2">
    <source>
        <dbReference type="Proteomes" id="UP000275846"/>
    </source>
</evidence>
<proteinExistence type="predicted"/>
<evidence type="ECO:0000313" key="1">
    <source>
        <dbReference type="EMBL" id="VDL96285.1"/>
    </source>
</evidence>
<dbReference type="EMBL" id="UYSU01035530">
    <property type="protein sequence ID" value="VDL96285.1"/>
    <property type="molecule type" value="Genomic_DNA"/>
</dbReference>
<dbReference type="Proteomes" id="UP000275846">
    <property type="component" value="Unassembled WGS sequence"/>
</dbReference>
<keyword evidence="2" id="KW-1185">Reference proteome</keyword>
<dbReference type="AlphaFoldDB" id="A0A183T0A4"/>
<name>A0A183T0A4_SCHSO</name>
<accession>A0A183T0A4</accession>
<reference evidence="1 2" key="2">
    <citation type="submission" date="2018-11" db="EMBL/GenBank/DDBJ databases">
        <authorList>
            <consortium name="Pathogen Informatics"/>
        </authorList>
    </citation>
    <scope>NUCLEOTIDE SEQUENCE [LARGE SCALE GENOMIC DNA]</scope>
    <source>
        <strain evidence="1 2">NST_G2</strain>
    </source>
</reference>
<protein>
    <submittedName>
        <fullName evidence="3">Reverse transcriptase domain-containing protein</fullName>
    </submittedName>
</protein>
<dbReference type="WBParaSite" id="SSLN_0001026801-mRNA-1">
    <property type="protein sequence ID" value="SSLN_0001026801-mRNA-1"/>
    <property type="gene ID" value="SSLN_0001026801"/>
</dbReference>
<reference evidence="3" key="1">
    <citation type="submission" date="2016-06" db="UniProtKB">
        <authorList>
            <consortium name="WormBaseParasite"/>
        </authorList>
    </citation>
    <scope>IDENTIFICATION</scope>
</reference>
<gene>
    <name evidence="1" type="ORF">SSLN_LOCUS9900</name>
</gene>
<evidence type="ECO:0000313" key="3">
    <source>
        <dbReference type="WBParaSite" id="SSLN_0001026801-mRNA-1"/>
    </source>
</evidence>
<organism evidence="3">
    <name type="scientific">Schistocephalus solidus</name>
    <name type="common">Tapeworm</name>
    <dbReference type="NCBI Taxonomy" id="70667"/>
    <lineage>
        <taxon>Eukaryota</taxon>
        <taxon>Metazoa</taxon>
        <taxon>Spiralia</taxon>
        <taxon>Lophotrochozoa</taxon>
        <taxon>Platyhelminthes</taxon>
        <taxon>Cestoda</taxon>
        <taxon>Eucestoda</taxon>
        <taxon>Diphyllobothriidea</taxon>
        <taxon>Diphyllobothriidae</taxon>
        <taxon>Schistocephalus</taxon>
    </lineage>
</organism>